<accession>A0A3M6QKG2</accession>
<protein>
    <recommendedName>
        <fullName evidence="4">SMP-30/Gluconolactonase/LRE-like region domain-containing protein</fullName>
    </recommendedName>
</protein>
<gene>
    <name evidence="2" type="ORF">D8I35_17075</name>
</gene>
<evidence type="ECO:0008006" key="4">
    <source>
        <dbReference type="Google" id="ProtNLM"/>
    </source>
</evidence>
<evidence type="ECO:0000313" key="2">
    <source>
        <dbReference type="EMBL" id="RMX03578.1"/>
    </source>
</evidence>
<reference evidence="2 3" key="1">
    <citation type="submission" date="2018-10" db="EMBL/GenBank/DDBJ databases">
        <title>Draft genome of Cortibacter populi DSM10536.</title>
        <authorList>
            <person name="Bernier A.-M."/>
            <person name="Bernard K."/>
        </authorList>
    </citation>
    <scope>NUCLEOTIDE SEQUENCE [LARGE SCALE GENOMIC DNA]</scope>
    <source>
        <strain evidence="2 3">DSM 105136</strain>
    </source>
</reference>
<keyword evidence="1" id="KW-0732">Signal</keyword>
<comment type="caution">
    <text evidence="2">The sequence shown here is derived from an EMBL/GenBank/DDBJ whole genome shotgun (WGS) entry which is preliminary data.</text>
</comment>
<dbReference type="SUPFAM" id="SSF63829">
    <property type="entry name" value="Calcium-dependent phosphotriesterase"/>
    <property type="match status" value="1"/>
</dbReference>
<feature type="signal peptide" evidence="1">
    <location>
        <begin position="1"/>
        <end position="24"/>
    </location>
</feature>
<dbReference type="OrthoDB" id="8897756at2"/>
<dbReference type="Gene3D" id="2.120.10.30">
    <property type="entry name" value="TolB, C-terminal domain"/>
    <property type="match status" value="2"/>
</dbReference>
<sequence>MSFLHPNLKIWLASTLLAPAVALAAERITVENAGLAAPESVVHDTVDDVYYVSNMNGGIADKDGNGFISRIAPDGKVLALKWADGAAAGTTLHAPKGLTIAGRTLYAADIDTVRLFDLATGKPQGDIPIPGATFLNGLAALPSGEVVGTESALLVEGTTVTPTGKDFIYRIGTDRRVAIVAQSPQLNQPNGIAALPSGHFLVSTRGAAEVYELTHQGEKRNVRTLPGKIVDGVGLAPDGRVFASSWETAEVYAVTPDGQVSSPFGKLAAPAADFHFDVKRNRILLPLLRADSLVLAPIP</sequence>
<dbReference type="Proteomes" id="UP000278006">
    <property type="component" value="Unassembled WGS sequence"/>
</dbReference>
<dbReference type="EMBL" id="RDQO01000006">
    <property type="protein sequence ID" value="RMX03578.1"/>
    <property type="molecule type" value="Genomic_DNA"/>
</dbReference>
<dbReference type="InterPro" id="IPR011042">
    <property type="entry name" value="6-blade_b-propeller_TolB-like"/>
</dbReference>
<dbReference type="AlphaFoldDB" id="A0A3M6QKG2"/>
<evidence type="ECO:0000313" key="3">
    <source>
        <dbReference type="Proteomes" id="UP000278006"/>
    </source>
</evidence>
<keyword evidence="3" id="KW-1185">Reference proteome</keyword>
<dbReference type="RefSeq" id="WP_122231582.1">
    <property type="nucleotide sequence ID" value="NZ_RDQO01000006.1"/>
</dbReference>
<feature type="chain" id="PRO_5018095979" description="SMP-30/Gluconolactonase/LRE-like region domain-containing protein" evidence="1">
    <location>
        <begin position="25"/>
        <end position="299"/>
    </location>
</feature>
<proteinExistence type="predicted"/>
<name>A0A3M6QKG2_9BURK</name>
<organism evidence="2 3">
    <name type="scientific">Corticibacter populi</name>
    <dbReference type="NCBI Taxonomy" id="1550736"/>
    <lineage>
        <taxon>Bacteria</taxon>
        <taxon>Pseudomonadati</taxon>
        <taxon>Pseudomonadota</taxon>
        <taxon>Betaproteobacteria</taxon>
        <taxon>Burkholderiales</taxon>
        <taxon>Comamonadaceae</taxon>
        <taxon>Corticibacter</taxon>
    </lineage>
</organism>
<evidence type="ECO:0000256" key="1">
    <source>
        <dbReference type="SAM" id="SignalP"/>
    </source>
</evidence>